<feature type="compositionally biased region" description="Low complexity" evidence="4">
    <location>
        <begin position="62"/>
        <end position="72"/>
    </location>
</feature>
<accession>A0A1Y2G401</accession>
<keyword evidence="6" id="KW-1185">Reference proteome</keyword>
<dbReference type="GO" id="GO:0005739">
    <property type="term" value="C:mitochondrion"/>
    <property type="evidence" value="ECO:0007669"/>
    <property type="project" value="TreeGrafter"/>
</dbReference>
<evidence type="ECO:0000313" key="6">
    <source>
        <dbReference type="Proteomes" id="UP000193467"/>
    </source>
</evidence>
<dbReference type="NCBIfam" id="NF040713">
    <property type="entry name" value="ZapE"/>
    <property type="match status" value="1"/>
</dbReference>
<dbReference type="FunCoup" id="A0A1Y2G401">
    <property type="interactions" value="393"/>
</dbReference>
<feature type="region of interest" description="Disordered" evidence="4">
    <location>
        <begin position="59"/>
        <end position="79"/>
    </location>
</feature>
<dbReference type="InParanoid" id="A0A1Y2G401"/>
<comment type="similarity">
    <text evidence="1">Belongs to the AFG1 ATPase family.</text>
</comment>
<dbReference type="Pfam" id="PF03969">
    <property type="entry name" value="AFG1_ATPase"/>
    <property type="match status" value="1"/>
</dbReference>
<organism evidence="5 6">
    <name type="scientific">Leucosporidium creatinivorum</name>
    <dbReference type="NCBI Taxonomy" id="106004"/>
    <lineage>
        <taxon>Eukaryota</taxon>
        <taxon>Fungi</taxon>
        <taxon>Dikarya</taxon>
        <taxon>Basidiomycota</taxon>
        <taxon>Pucciniomycotina</taxon>
        <taxon>Microbotryomycetes</taxon>
        <taxon>Leucosporidiales</taxon>
        <taxon>Leucosporidium</taxon>
    </lineage>
</organism>
<sequence length="515" mass="57623">MVVALRRAAGRLGARQIALPCTCAPSIVSRTSPALSRRVHSSSSSSLLVRPPRIHLSTRQLATAASAASTSSPKHGPTAAYERQVEEGIIVNDDHQRSIISLLQDMYDKLDAYTPPPIGPLPPPRKPSLLTRISRSRFFATMEDELHQANRAEIPLPAAPRDLPKGLYLYGSVGCGKSFLMDLFYANLPAKYEQSKRRVHFHAFMMDVHRRGHKIKMEKGEAQDWIVLVARDLAKESRVLCFDEFQVTDIADAMILRRLMEALHAYGVVSITTSNRSPDELYKNGIQREQFIPCIELIKDSFTVKCLDSEIDYRKRPRALSKVYFDPINDHTRGEISKLFDSLAGSEEIVEHRPLSVWGRKINVPLSTPTIAQFKFIELCGKPLSAADYLEITKTFDTIFLVDVPQLGLDTKDQARRFILFIDAAYEAKTKLFVLSDPPITAVFSDEKPKNNGEITAHQRAVMDDLGLSADIVGASSIFTGDEEVFAFARALSRLNEMSGVQWSHSSKMVKDVEH</sequence>
<dbReference type="AlphaFoldDB" id="A0A1Y2G401"/>
<evidence type="ECO:0000256" key="1">
    <source>
        <dbReference type="ARBA" id="ARBA00010322"/>
    </source>
</evidence>
<dbReference type="InterPro" id="IPR005654">
    <property type="entry name" value="ATPase_AFG1-like"/>
</dbReference>
<dbReference type="EMBL" id="MCGR01000001">
    <property type="protein sequence ID" value="ORY92671.1"/>
    <property type="molecule type" value="Genomic_DNA"/>
</dbReference>
<protein>
    <submittedName>
        <fullName evidence="5">AFG1-like ATPase-domain-containing protein</fullName>
    </submittedName>
</protein>
<dbReference type="GO" id="GO:0006515">
    <property type="term" value="P:protein quality control for misfolded or incompletely synthesized proteins"/>
    <property type="evidence" value="ECO:0007669"/>
    <property type="project" value="TreeGrafter"/>
</dbReference>
<dbReference type="OrthoDB" id="548867at2759"/>
<dbReference type="GO" id="GO:0016887">
    <property type="term" value="F:ATP hydrolysis activity"/>
    <property type="evidence" value="ECO:0007669"/>
    <property type="project" value="InterPro"/>
</dbReference>
<name>A0A1Y2G401_9BASI</name>
<evidence type="ECO:0000256" key="2">
    <source>
        <dbReference type="ARBA" id="ARBA00022741"/>
    </source>
</evidence>
<evidence type="ECO:0000313" key="5">
    <source>
        <dbReference type="EMBL" id="ORY92671.1"/>
    </source>
</evidence>
<dbReference type="Gene3D" id="3.40.50.300">
    <property type="entry name" value="P-loop containing nucleotide triphosphate hydrolases"/>
    <property type="match status" value="1"/>
</dbReference>
<dbReference type="STRING" id="106004.A0A1Y2G401"/>
<comment type="caution">
    <text evidence="5">The sequence shown here is derived from an EMBL/GenBank/DDBJ whole genome shotgun (WGS) entry which is preliminary data.</text>
</comment>
<evidence type="ECO:0000256" key="3">
    <source>
        <dbReference type="ARBA" id="ARBA00022840"/>
    </source>
</evidence>
<keyword evidence="2" id="KW-0547">Nucleotide-binding</keyword>
<dbReference type="InterPro" id="IPR027417">
    <property type="entry name" value="P-loop_NTPase"/>
</dbReference>
<dbReference type="GO" id="GO:0005524">
    <property type="term" value="F:ATP binding"/>
    <property type="evidence" value="ECO:0007669"/>
    <property type="project" value="UniProtKB-KW"/>
</dbReference>
<dbReference type="SUPFAM" id="SSF52540">
    <property type="entry name" value="P-loop containing nucleoside triphosphate hydrolases"/>
    <property type="match status" value="1"/>
</dbReference>
<keyword evidence="3" id="KW-0067">ATP-binding</keyword>
<evidence type="ECO:0000256" key="4">
    <source>
        <dbReference type="SAM" id="MobiDB-lite"/>
    </source>
</evidence>
<dbReference type="PANTHER" id="PTHR12169">
    <property type="entry name" value="ATPASE N2B"/>
    <property type="match status" value="1"/>
</dbReference>
<gene>
    <name evidence="5" type="ORF">BCR35DRAFT_298157</name>
</gene>
<proteinExistence type="inferred from homology"/>
<dbReference type="Proteomes" id="UP000193467">
    <property type="component" value="Unassembled WGS sequence"/>
</dbReference>
<dbReference type="PANTHER" id="PTHR12169:SF6">
    <property type="entry name" value="AFG1-LIKE ATPASE"/>
    <property type="match status" value="1"/>
</dbReference>
<reference evidence="5 6" key="1">
    <citation type="submission" date="2016-07" db="EMBL/GenBank/DDBJ databases">
        <title>Pervasive Adenine N6-methylation of Active Genes in Fungi.</title>
        <authorList>
            <consortium name="DOE Joint Genome Institute"/>
            <person name="Mondo S.J."/>
            <person name="Dannebaum R.O."/>
            <person name="Kuo R.C."/>
            <person name="Labutti K."/>
            <person name="Haridas S."/>
            <person name="Kuo A."/>
            <person name="Salamov A."/>
            <person name="Ahrendt S.R."/>
            <person name="Lipzen A."/>
            <person name="Sullivan W."/>
            <person name="Andreopoulos W.B."/>
            <person name="Clum A."/>
            <person name="Lindquist E."/>
            <person name="Daum C."/>
            <person name="Ramamoorthy G.K."/>
            <person name="Gryganskyi A."/>
            <person name="Culley D."/>
            <person name="Magnuson J.K."/>
            <person name="James T.Y."/>
            <person name="O'Malley M.A."/>
            <person name="Stajich J.E."/>
            <person name="Spatafora J.W."/>
            <person name="Visel A."/>
            <person name="Grigoriev I.V."/>
        </authorList>
    </citation>
    <scope>NUCLEOTIDE SEQUENCE [LARGE SCALE GENOMIC DNA]</scope>
    <source>
        <strain evidence="5 6">62-1032</strain>
    </source>
</reference>